<proteinExistence type="inferred from homology"/>
<comment type="subcellular location">
    <subcellularLocation>
        <location evidence="5">Cell membrane</location>
        <topology evidence="5">Peripheral membrane protein</topology>
        <orientation evidence="5">Cytoplasmic side</orientation>
    </subcellularLocation>
    <text evidence="5">Localizes to the Z ring in an FtsZ-dependent manner. Targeted to the membrane through a conserved C-terminal amphipathic helix.</text>
</comment>
<keyword evidence="4 5" id="KW-0131">Cell cycle</keyword>
<keyword evidence="1 5" id="KW-1003">Cell membrane</keyword>
<evidence type="ECO:0000256" key="6">
    <source>
        <dbReference type="PIRNR" id="PIRNR003101"/>
    </source>
</evidence>
<name>A0A9D2HNM0_9BACE</name>
<dbReference type="Pfam" id="PF14450">
    <property type="entry name" value="FtsA"/>
    <property type="match status" value="1"/>
</dbReference>
<dbReference type="InterPro" id="IPR050696">
    <property type="entry name" value="FtsA/MreB"/>
</dbReference>
<dbReference type="PANTHER" id="PTHR32432:SF4">
    <property type="entry name" value="CELL DIVISION PROTEIN FTSA"/>
    <property type="match status" value="1"/>
</dbReference>
<keyword evidence="2 5" id="KW-0132">Cell division</keyword>
<feature type="compositionally biased region" description="Basic and acidic residues" evidence="7">
    <location>
        <begin position="401"/>
        <end position="416"/>
    </location>
</feature>
<gene>
    <name evidence="5 9" type="primary">ftsA</name>
    <name evidence="9" type="ORF">H9785_00985</name>
</gene>
<dbReference type="InterPro" id="IPR003494">
    <property type="entry name" value="SHS2_FtsA"/>
</dbReference>
<evidence type="ECO:0000313" key="9">
    <source>
        <dbReference type="EMBL" id="HJA82540.1"/>
    </source>
</evidence>
<comment type="subunit">
    <text evidence="5">Self-interacts. Interacts with FtsZ.</text>
</comment>
<comment type="similarity">
    <text evidence="5 6">Belongs to the FtsA/MreB family.</text>
</comment>
<evidence type="ECO:0000259" key="8">
    <source>
        <dbReference type="SMART" id="SM00842"/>
    </source>
</evidence>
<evidence type="ECO:0000256" key="1">
    <source>
        <dbReference type="ARBA" id="ARBA00022475"/>
    </source>
</evidence>
<dbReference type="PIRSF" id="PIRSF003101">
    <property type="entry name" value="FtsA"/>
    <property type="match status" value="1"/>
</dbReference>
<feature type="compositionally biased region" description="Pro residues" evidence="7">
    <location>
        <begin position="386"/>
        <end position="400"/>
    </location>
</feature>
<dbReference type="SMART" id="SM00842">
    <property type="entry name" value="FtsA"/>
    <property type="match status" value="1"/>
</dbReference>
<dbReference type="Pfam" id="PF02491">
    <property type="entry name" value="SHS2_FTSA"/>
    <property type="match status" value="1"/>
</dbReference>
<dbReference type="EMBL" id="DWZE01000012">
    <property type="protein sequence ID" value="HJA82540.1"/>
    <property type="molecule type" value="Genomic_DNA"/>
</dbReference>
<evidence type="ECO:0000313" key="10">
    <source>
        <dbReference type="Proteomes" id="UP000823860"/>
    </source>
</evidence>
<dbReference type="GO" id="GO:0032153">
    <property type="term" value="C:cell division site"/>
    <property type="evidence" value="ECO:0007669"/>
    <property type="project" value="UniProtKB-UniRule"/>
</dbReference>
<evidence type="ECO:0000256" key="2">
    <source>
        <dbReference type="ARBA" id="ARBA00022618"/>
    </source>
</evidence>
<accession>A0A9D2HNM0</accession>
<keyword evidence="3 5" id="KW-0472">Membrane</keyword>
<dbReference type="Proteomes" id="UP000823860">
    <property type="component" value="Unassembled WGS sequence"/>
</dbReference>
<evidence type="ECO:0000256" key="4">
    <source>
        <dbReference type="ARBA" id="ARBA00023306"/>
    </source>
</evidence>
<dbReference type="HAMAP" id="MF_02033">
    <property type="entry name" value="FtsA"/>
    <property type="match status" value="1"/>
</dbReference>
<dbReference type="InterPro" id="IPR020823">
    <property type="entry name" value="Cell_div_FtsA"/>
</dbReference>
<dbReference type="InterPro" id="IPR043129">
    <property type="entry name" value="ATPase_NBD"/>
</dbReference>
<dbReference type="GO" id="GO:0043093">
    <property type="term" value="P:FtsZ-dependent cytokinesis"/>
    <property type="evidence" value="ECO:0007669"/>
    <property type="project" value="UniProtKB-UniRule"/>
</dbReference>
<dbReference type="AlphaFoldDB" id="A0A9D2HNM0"/>
<protein>
    <recommendedName>
        <fullName evidence="5 6">Cell division protein FtsA</fullName>
    </recommendedName>
</protein>
<evidence type="ECO:0000256" key="3">
    <source>
        <dbReference type="ARBA" id="ARBA00023136"/>
    </source>
</evidence>
<feature type="region of interest" description="Disordered" evidence="7">
    <location>
        <begin position="378"/>
        <end position="441"/>
    </location>
</feature>
<dbReference type="NCBIfam" id="TIGR01174">
    <property type="entry name" value="ftsA"/>
    <property type="match status" value="1"/>
</dbReference>
<dbReference type="CDD" id="cd24048">
    <property type="entry name" value="ASKHA_NBD_FtsA"/>
    <property type="match status" value="1"/>
</dbReference>
<dbReference type="PANTHER" id="PTHR32432">
    <property type="entry name" value="CELL DIVISION PROTEIN FTSA-RELATED"/>
    <property type="match status" value="1"/>
</dbReference>
<evidence type="ECO:0000256" key="5">
    <source>
        <dbReference type="HAMAP-Rule" id="MF_02033"/>
    </source>
</evidence>
<feature type="domain" description="SHS2" evidence="8">
    <location>
        <begin position="7"/>
        <end position="193"/>
    </location>
</feature>
<organism evidence="9 10">
    <name type="scientific">Candidatus Bacteroides intestinavium</name>
    <dbReference type="NCBI Taxonomy" id="2838469"/>
    <lineage>
        <taxon>Bacteria</taxon>
        <taxon>Pseudomonadati</taxon>
        <taxon>Bacteroidota</taxon>
        <taxon>Bacteroidia</taxon>
        <taxon>Bacteroidales</taxon>
        <taxon>Bacteroidaceae</taxon>
        <taxon>Bacteroides</taxon>
    </lineage>
</organism>
<comment type="caution">
    <text evidence="9">The sequence shown here is derived from an EMBL/GenBank/DDBJ whole genome shotgun (WGS) entry which is preliminary data.</text>
</comment>
<reference evidence="9" key="1">
    <citation type="journal article" date="2021" name="PeerJ">
        <title>Extensive microbial diversity within the chicken gut microbiome revealed by metagenomics and culture.</title>
        <authorList>
            <person name="Gilroy R."/>
            <person name="Ravi A."/>
            <person name="Getino M."/>
            <person name="Pursley I."/>
            <person name="Horton D.L."/>
            <person name="Alikhan N.F."/>
            <person name="Baker D."/>
            <person name="Gharbi K."/>
            <person name="Hall N."/>
            <person name="Watson M."/>
            <person name="Adriaenssens E.M."/>
            <person name="Foster-Nyarko E."/>
            <person name="Jarju S."/>
            <person name="Secka A."/>
            <person name="Antonio M."/>
            <person name="Oren A."/>
            <person name="Chaudhuri R.R."/>
            <person name="La Ragione R."/>
            <person name="Hildebrand F."/>
            <person name="Pallen M.J."/>
        </authorList>
    </citation>
    <scope>NUCLEOTIDE SEQUENCE</scope>
    <source>
        <strain evidence="9">ChiHecec1B25-7008</strain>
    </source>
</reference>
<evidence type="ECO:0000256" key="7">
    <source>
        <dbReference type="SAM" id="MobiDB-lite"/>
    </source>
</evidence>
<comment type="function">
    <text evidence="5 6">Cell division protein that is involved in the assembly of the Z ring. May serve as a membrane anchor for the Z ring.</text>
</comment>
<dbReference type="SUPFAM" id="SSF53067">
    <property type="entry name" value="Actin-like ATPase domain"/>
    <property type="match status" value="2"/>
</dbReference>
<reference evidence="9" key="2">
    <citation type="submission" date="2021-04" db="EMBL/GenBank/DDBJ databases">
        <authorList>
            <person name="Gilroy R."/>
        </authorList>
    </citation>
    <scope>NUCLEOTIDE SEQUENCE</scope>
    <source>
        <strain evidence="9">ChiHecec1B25-7008</strain>
    </source>
</reference>
<dbReference type="GO" id="GO:0009898">
    <property type="term" value="C:cytoplasmic side of plasma membrane"/>
    <property type="evidence" value="ECO:0007669"/>
    <property type="project" value="UniProtKB-UniRule"/>
</dbReference>
<dbReference type="Gene3D" id="3.30.420.40">
    <property type="match status" value="1"/>
</dbReference>
<sequence>MSTTEFIAAIELGSSRIAGIAGRKHDDGSLEVLAYASEDSSSFVRKGIVYNIDKAAHAIRDIVAALEGQLGQSIAKVYAGVGGQSLRTVRNAVSRTLDEEGIISTSLVDELNDENLQFPLVDMCILDVAPQEYKIDNTQHADPVGVAGQRITGQFLNIIARHQLKKNLEQSFEKAGIKTADQPVAPLALASAVLSKNEMRAGCALVDLGADTTTIQVYKDNILRYLCVLPLGGSNITHDLTLLKIEEEEAEQLKLQYGDACYQADIDENTETTPACTLADGRTVELSALNDILGARAEEILANAWNQIQLSGYERELLAGTVLTGGGASLQGTEALFRKLSRTEKVRTALNIQANVHDAQGNLPTNGRQNTLLGLLAGGTVNCATPPKPQPQPEPAPQPKPEPEKQQQPEPEKPKPEPAPTNKPKPEPQNNGKKKKRWWQMGKDLFEDVSDAFLDDESNKKRN</sequence>